<accession>A0A5C6MHR4</accession>
<keyword evidence="8" id="KW-1185">Reference proteome</keyword>
<dbReference type="GO" id="GO:0006265">
    <property type="term" value="P:DNA topological change"/>
    <property type="evidence" value="ECO:0007669"/>
    <property type="project" value="InterPro"/>
</dbReference>
<dbReference type="Pfam" id="PF00521">
    <property type="entry name" value="DNA_topoisoIV"/>
    <property type="match status" value="1"/>
</dbReference>
<dbReference type="InterPro" id="IPR050220">
    <property type="entry name" value="Type_II_DNA_Topoisomerases"/>
</dbReference>
<keyword evidence="4" id="KW-0238">DNA-binding</keyword>
<reference evidence="7 8" key="1">
    <citation type="submission" date="2019-08" db="EMBL/GenBank/DDBJ databases">
        <title>100 year-old enigma solved: identification of Planctomyces bekefii, the type genus and species of the phylum Planctomycetes.</title>
        <authorList>
            <person name="Svetlana D.N."/>
            <person name="Overmann J."/>
        </authorList>
    </citation>
    <scope>NUCLEOTIDE SEQUENCE [LARGE SCALE GENOMIC DNA]</scope>
    <source>
        <strain evidence="7">Phe10_nw2017</strain>
    </source>
</reference>
<dbReference type="InterPro" id="IPR013760">
    <property type="entry name" value="Topo_IIA-like_dom_sf"/>
</dbReference>
<name>A0A5C6MHR4_9PLAN</name>
<dbReference type="GO" id="GO:0009330">
    <property type="term" value="C:DNA topoisomerase type II (double strand cut, ATP-hydrolyzing) complex"/>
    <property type="evidence" value="ECO:0007669"/>
    <property type="project" value="TreeGrafter"/>
</dbReference>
<evidence type="ECO:0000313" key="8">
    <source>
        <dbReference type="Proteomes" id="UP000321083"/>
    </source>
</evidence>
<proteinExistence type="inferred from homology"/>
<dbReference type="AlphaFoldDB" id="A0A5C6MHR4"/>
<dbReference type="GO" id="GO:0003918">
    <property type="term" value="F:DNA topoisomerase type II (double strand cut, ATP-hydrolyzing) activity"/>
    <property type="evidence" value="ECO:0007669"/>
    <property type="project" value="UniProtKB-EC"/>
</dbReference>
<feature type="domain" description="Topo IIA-type catalytic" evidence="6">
    <location>
        <begin position="10"/>
        <end position="91"/>
    </location>
</feature>
<dbReference type="EMBL" id="SRHE01000006">
    <property type="protein sequence ID" value="TWW12614.1"/>
    <property type="molecule type" value="Genomic_DNA"/>
</dbReference>
<comment type="similarity">
    <text evidence="2">Belongs to the type II topoisomerase GyrA/ParC subunit family.</text>
</comment>
<evidence type="ECO:0000313" key="7">
    <source>
        <dbReference type="EMBL" id="TWW12614.1"/>
    </source>
</evidence>
<evidence type="ECO:0000256" key="1">
    <source>
        <dbReference type="ARBA" id="ARBA00000185"/>
    </source>
</evidence>
<evidence type="ECO:0000256" key="5">
    <source>
        <dbReference type="ARBA" id="ARBA00023235"/>
    </source>
</evidence>
<dbReference type="PANTHER" id="PTHR43493:SF5">
    <property type="entry name" value="DNA GYRASE SUBUNIT A, CHLOROPLASTIC_MITOCHONDRIAL"/>
    <property type="match status" value="1"/>
</dbReference>
<dbReference type="SUPFAM" id="SSF56719">
    <property type="entry name" value="Type II DNA topoisomerase"/>
    <property type="match status" value="1"/>
</dbReference>
<comment type="caution">
    <text evidence="7">The sequence shown here is derived from an EMBL/GenBank/DDBJ whole genome shotgun (WGS) entry which is preliminary data.</text>
</comment>
<evidence type="ECO:0000259" key="6">
    <source>
        <dbReference type="Pfam" id="PF00521"/>
    </source>
</evidence>
<evidence type="ECO:0000256" key="4">
    <source>
        <dbReference type="ARBA" id="ARBA00023125"/>
    </source>
</evidence>
<dbReference type="GO" id="GO:0005524">
    <property type="term" value="F:ATP binding"/>
    <property type="evidence" value="ECO:0007669"/>
    <property type="project" value="InterPro"/>
</dbReference>
<dbReference type="InterPro" id="IPR002205">
    <property type="entry name" value="Topo_IIA_dom_A"/>
</dbReference>
<organism evidence="7 8">
    <name type="scientific">Planctomyces bekefii</name>
    <dbReference type="NCBI Taxonomy" id="1653850"/>
    <lineage>
        <taxon>Bacteria</taxon>
        <taxon>Pseudomonadati</taxon>
        <taxon>Planctomycetota</taxon>
        <taxon>Planctomycetia</taxon>
        <taxon>Planctomycetales</taxon>
        <taxon>Planctomycetaceae</taxon>
        <taxon>Planctomyces</taxon>
    </lineage>
</organism>
<protein>
    <recommendedName>
        <fullName evidence="6">Topo IIA-type catalytic domain-containing protein</fullName>
    </recommendedName>
</protein>
<evidence type="ECO:0000256" key="2">
    <source>
        <dbReference type="ARBA" id="ARBA00008263"/>
    </source>
</evidence>
<dbReference type="PANTHER" id="PTHR43493">
    <property type="entry name" value="DNA GYRASE/TOPOISOMERASE SUBUNIT A"/>
    <property type="match status" value="1"/>
</dbReference>
<comment type="catalytic activity">
    <reaction evidence="1">
        <text>ATP-dependent breakage, passage and rejoining of double-stranded DNA.</text>
        <dbReference type="EC" id="5.6.2.2"/>
    </reaction>
</comment>
<reference evidence="7 8" key="2">
    <citation type="submission" date="2019-08" db="EMBL/GenBank/DDBJ databases">
        <authorList>
            <person name="Henke P."/>
        </authorList>
    </citation>
    <scope>NUCLEOTIDE SEQUENCE [LARGE SCALE GENOMIC DNA]</scope>
    <source>
        <strain evidence="7">Phe10_nw2017</strain>
    </source>
</reference>
<gene>
    <name evidence="7" type="ORF">E3A20_00820</name>
</gene>
<dbReference type="Gene3D" id="3.90.199.10">
    <property type="entry name" value="Topoisomerase II, domain 5"/>
    <property type="match status" value="1"/>
</dbReference>
<sequence length="116" mass="12799">MIAPDVTLDELLEVMPGPDFPTGGIICGGMGIRQAYLTGRSTLALRSRTHFETEKNSDVIVVTEIPYMETRDRIREKLELLVAEERIKRISPNCRPDRPQCPALAGTSAHCTEAGC</sequence>
<dbReference type="GO" id="GO:0005737">
    <property type="term" value="C:cytoplasm"/>
    <property type="evidence" value="ECO:0007669"/>
    <property type="project" value="TreeGrafter"/>
</dbReference>
<dbReference type="Proteomes" id="UP000321083">
    <property type="component" value="Unassembled WGS sequence"/>
</dbReference>
<evidence type="ECO:0000256" key="3">
    <source>
        <dbReference type="ARBA" id="ARBA00023029"/>
    </source>
</evidence>
<keyword evidence="3" id="KW-0799">Topoisomerase</keyword>
<keyword evidence="5" id="KW-0413">Isomerase</keyword>
<dbReference type="GO" id="GO:0003677">
    <property type="term" value="F:DNA binding"/>
    <property type="evidence" value="ECO:0007669"/>
    <property type="project" value="UniProtKB-KW"/>
</dbReference>
<dbReference type="InterPro" id="IPR013758">
    <property type="entry name" value="Topo_IIA_A/C_ab"/>
</dbReference>